<dbReference type="Pfam" id="PF14119">
    <property type="entry name" value="DUF4288"/>
    <property type="match status" value="1"/>
</dbReference>
<comment type="caution">
    <text evidence="1">The sequence shown here is derived from an EMBL/GenBank/DDBJ whole genome shotgun (WGS) entry which is preliminary data.</text>
</comment>
<reference evidence="1" key="1">
    <citation type="journal article" date="2014" name="Int. J. Syst. Evol. Microbiol.">
        <title>Complete genome sequence of Corynebacterium casei LMG S-19264T (=DSM 44701T), isolated from a smear-ripened cheese.</title>
        <authorList>
            <consortium name="US DOE Joint Genome Institute (JGI-PGF)"/>
            <person name="Walter F."/>
            <person name="Albersmeier A."/>
            <person name="Kalinowski J."/>
            <person name="Ruckert C."/>
        </authorList>
    </citation>
    <scope>NUCLEOTIDE SEQUENCE</scope>
    <source>
        <strain evidence="1">CGMCC 1.15290</strain>
    </source>
</reference>
<dbReference type="RefSeq" id="WP_188952182.1">
    <property type="nucleotide sequence ID" value="NZ_BMIB01000002.1"/>
</dbReference>
<keyword evidence="2" id="KW-1185">Reference proteome</keyword>
<protein>
    <recommendedName>
        <fullName evidence="3">DUF4288 domain-containing protein</fullName>
    </recommendedName>
</protein>
<accession>A0A917J0S1</accession>
<reference evidence="1" key="2">
    <citation type="submission" date="2020-09" db="EMBL/GenBank/DDBJ databases">
        <authorList>
            <person name="Sun Q."/>
            <person name="Zhou Y."/>
        </authorList>
    </citation>
    <scope>NUCLEOTIDE SEQUENCE</scope>
    <source>
        <strain evidence="1">CGMCC 1.15290</strain>
    </source>
</reference>
<dbReference type="InterPro" id="IPR025630">
    <property type="entry name" value="DUF4288"/>
</dbReference>
<evidence type="ECO:0000313" key="2">
    <source>
        <dbReference type="Proteomes" id="UP000627292"/>
    </source>
</evidence>
<dbReference type="AlphaFoldDB" id="A0A917J0S1"/>
<dbReference type="Proteomes" id="UP000627292">
    <property type="component" value="Unassembled WGS sequence"/>
</dbReference>
<dbReference type="EMBL" id="BMIB01000002">
    <property type="protein sequence ID" value="GGH67614.1"/>
    <property type="molecule type" value="Genomic_DNA"/>
</dbReference>
<proteinExistence type="predicted"/>
<evidence type="ECO:0008006" key="3">
    <source>
        <dbReference type="Google" id="ProtNLM"/>
    </source>
</evidence>
<evidence type="ECO:0000313" key="1">
    <source>
        <dbReference type="EMBL" id="GGH67614.1"/>
    </source>
</evidence>
<name>A0A917J0S1_9BACT</name>
<sequence length="119" mass="13773">MNWYLAKLVYRIICGDGDHTPQFDEQLRLIEAEDGLHAFNKAQAMGEKEQDCFLNQERSPVQWKFVNVSELQVLETLADGVEIYSRIKEEEDADMYTHMVNIRAAHLLDKHSDAFISSL</sequence>
<organism evidence="1 2">
    <name type="scientific">Filimonas zeae</name>
    <dbReference type="NCBI Taxonomy" id="1737353"/>
    <lineage>
        <taxon>Bacteria</taxon>
        <taxon>Pseudomonadati</taxon>
        <taxon>Bacteroidota</taxon>
        <taxon>Chitinophagia</taxon>
        <taxon>Chitinophagales</taxon>
        <taxon>Chitinophagaceae</taxon>
        <taxon>Filimonas</taxon>
    </lineage>
</organism>
<gene>
    <name evidence="1" type="ORF">GCM10011379_23070</name>
</gene>